<feature type="domain" description="NAD-dependent epimerase/dehydratase" evidence="2">
    <location>
        <begin position="4"/>
        <end position="154"/>
    </location>
</feature>
<evidence type="ECO:0000313" key="3">
    <source>
        <dbReference type="EMBL" id="SVD26767.1"/>
    </source>
</evidence>
<dbReference type="Pfam" id="PF01370">
    <property type="entry name" value="Epimerase"/>
    <property type="match status" value="1"/>
</dbReference>
<comment type="similarity">
    <text evidence="1">Belongs to the NAD(P)-dependent epimerase/dehydratase family.</text>
</comment>
<name>A0A382TYK3_9ZZZZ</name>
<dbReference type="EMBL" id="UINC01139925">
    <property type="protein sequence ID" value="SVD26767.1"/>
    <property type="molecule type" value="Genomic_DNA"/>
</dbReference>
<feature type="non-terminal residue" evidence="3">
    <location>
        <position position="157"/>
    </location>
</feature>
<protein>
    <recommendedName>
        <fullName evidence="2">NAD-dependent epimerase/dehydratase domain-containing protein</fullName>
    </recommendedName>
</protein>
<evidence type="ECO:0000256" key="1">
    <source>
        <dbReference type="ARBA" id="ARBA00007637"/>
    </source>
</evidence>
<dbReference type="AlphaFoldDB" id="A0A382TYK3"/>
<dbReference type="Gene3D" id="3.40.50.720">
    <property type="entry name" value="NAD(P)-binding Rossmann-like Domain"/>
    <property type="match status" value="1"/>
</dbReference>
<organism evidence="3">
    <name type="scientific">marine metagenome</name>
    <dbReference type="NCBI Taxonomy" id="408172"/>
    <lineage>
        <taxon>unclassified sequences</taxon>
        <taxon>metagenomes</taxon>
        <taxon>ecological metagenomes</taxon>
    </lineage>
</organism>
<evidence type="ECO:0000259" key="2">
    <source>
        <dbReference type="Pfam" id="PF01370"/>
    </source>
</evidence>
<dbReference type="InterPro" id="IPR036291">
    <property type="entry name" value="NAD(P)-bd_dom_sf"/>
</dbReference>
<dbReference type="SUPFAM" id="SSF51735">
    <property type="entry name" value="NAD(P)-binding Rossmann-fold domains"/>
    <property type="match status" value="1"/>
</dbReference>
<reference evidence="3" key="1">
    <citation type="submission" date="2018-05" db="EMBL/GenBank/DDBJ databases">
        <authorList>
            <person name="Lanie J.A."/>
            <person name="Ng W.-L."/>
            <person name="Kazmierczak K.M."/>
            <person name="Andrzejewski T.M."/>
            <person name="Davidsen T.M."/>
            <person name="Wayne K.J."/>
            <person name="Tettelin H."/>
            <person name="Glass J.I."/>
            <person name="Rusch D."/>
            <person name="Podicherti R."/>
            <person name="Tsui H.-C.T."/>
            <person name="Winkler M.E."/>
        </authorList>
    </citation>
    <scope>NUCLEOTIDE SEQUENCE</scope>
</reference>
<sequence length="157" mass="17382">MKYVVTGGAGFVGSSLVNCLVGDGHEVHILDNFSTGKKENCNPKAFYHHYDISDINNINAFIKIMHNADCVFHCAALAQVQPSINNPMKYEINNTIGTMNMLKSSSDAMVRRFIYSASSSVYGLTEKLPSTEDDLPNPMSPYASQKYYGEICCKMFS</sequence>
<gene>
    <name evidence="3" type="ORF">METZ01_LOCUS379621</name>
</gene>
<proteinExistence type="inferred from homology"/>
<accession>A0A382TYK3</accession>
<dbReference type="InterPro" id="IPR001509">
    <property type="entry name" value="Epimerase_deHydtase"/>
</dbReference>
<dbReference type="PANTHER" id="PTHR43725">
    <property type="entry name" value="UDP-GLUCOSE 4-EPIMERASE"/>
    <property type="match status" value="1"/>
</dbReference>
<dbReference type="PANTHER" id="PTHR43725:SF53">
    <property type="entry name" value="UDP-ARABINOSE 4-EPIMERASE 1"/>
    <property type="match status" value="1"/>
</dbReference>